<evidence type="ECO:0000313" key="1">
    <source>
        <dbReference type="EMBL" id="KAJ7715332.1"/>
    </source>
</evidence>
<protein>
    <submittedName>
        <fullName evidence="1">Uncharacterized protein</fullName>
    </submittedName>
</protein>
<evidence type="ECO:0000313" key="2">
    <source>
        <dbReference type="Proteomes" id="UP001215598"/>
    </source>
</evidence>
<dbReference type="Proteomes" id="UP001215598">
    <property type="component" value="Unassembled WGS sequence"/>
</dbReference>
<name>A0AAD7MG44_9AGAR</name>
<sequence>MSQSAHFLQKSSSSRIRCVVDLELSRYMSASSPIPLIFGPPTIFTVYNPWLPCLGQSHALRNLPTTLSRSVRHDTAAALLAISANSFGVDSFNAISVRLAYVSRLPPLALTYDFSALKHPQGVMSCFRDRVSRASSRVSAAILLVAASPTKQSPLIRPTSGCCEKRYALVAAYSSRTKR</sequence>
<gene>
    <name evidence="1" type="ORF">B0H16DRAFT_1742038</name>
</gene>
<proteinExistence type="predicted"/>
<organism evidence="1 2">
    <name type="scientific">Mycena metata</name>
    <dbReference type="NCBI Taxonomy" id="1033252"/>
    <lineage>
        <taxon>Eukaryota</taxon>
        <taxon>Fungi</taxon>
        <taxon>Dikarya</taxon>
        <taxon>Basidiomycota</taxon>
        <taxon>Agaricomycotina</taxon>
        <taxon>Agaricomycetes</taxon>
        <taxon>Agaricomycetidae</taxon>
        <taxon>Agaricales</taxon>
        <taxon>Marasmiineae</taxon>
        <taxon>Mycenaceae</taxon>
        <taxon>Mycena</taxon>
    </lineage>
</organism>
<keyword evidence="2" id="KW-1185">Reference proteome</keyword>
<accession>A0AAD7MG44</accession>
<dbReference type="AlphaFoldDB" id="A0AAD7MG44"/>
<comment type="caution">
    <text evidence="1">The sequence shown here is derived from an EMBL/GenBank/DDBJ whole genome shotgun (WGS) entry which is preliminary data.</text>
</comment>
<dbReference type="EMBL" id="JARKIB010000310">
    <property type="protein sequence ID" value="KAJ7715332.1"/>
    <property type="molecule type" value="Genomic_DNA"/>
</dbReference>
<reference evidence="1" key="1">
    <citation type="submission" date="2023-03" db="EMBL/GenBank/DDBJ databases">
        <title>Massive genome expansion in bonnet fungi (Mycena s.s.) driven by repeated elements and novel gene families across ecological guilds.</title>
        <authorList>
            <consortium name="Lawrence Berkeley National Laboratory"/>
            <person name="Harder C.B."/>
            <person name="Miyauchi S."/>
            <person name="Viragh M."/>
            <person name="Kuo A."/>
            <person name="Thoen E."/>
            <person name="Andreopoulos B."/>
            <person name="Lu D."/>
            <person name="Skrede I."/>
            <person name="Drula E."/>
            <person name="Henrissat B."/>
            <person name="Morin E."/>
            <person name="Kohler A."/>
            <person name="Barry K."/>
            <person name="LaButti K."/>
            <person name="Morin E."/>
            <person name="Salamov A."/>
            <person name="Lipzen A."/>
            <person name="Mereny Z."/>
            <person name="Hegedus B."/>
            <person name="Baldrian P."/>
            <person name="Stursova M."/>
            <person name="Weitz H."/>
            <person name="Taylor A."/>
            <person name="Grigoriev I.V."/>
            <person name="Nagy L.G."/>
            <person name="Martin F."/>
            <person name="Kauserud H."/>
        </authorList>
    </citation>
    <scope>NUCLEOTIDE SEQUENCE</scope>
    <source>
        <strain evidence="1">CBHHK182m</strain>
    </source>
</reference>